<dbReference type="RefSeq" id="XP_012896321.1">
    <property type="nucleotide sequence ID" value="XM_013040867.1"/>
</dbReference>
<proteinExistence type="predicted"/>
<keyword evidence="2" id="KW-1185">Reference proteome</keyword>
<dbReference type="InParanoid" id="D8M2I4"/>
<dbReference type="OrthoDB" id="360327at2759"/>
<evidence type="ECO:0000313" key="2">
    <source>
        <dbReference type="Proteomes" id="UP000008312"/>
    </source>
</evidence>
<dbReference type="EMBL" id="FN668649">
    <property type="protein sequence ID" value="CBK22273.2"/>
    <property type="molecule type" value="Genomic_DNA"/>
</dbReference>
<dbReference type="Proteomes" id="UP000008312">
    <property type="component" value="Unassembled WGS sequence"/>
</dbReference>
<accession>D8M2I4</accession>
<organism evidence="1">
    <name type="scientific">Blastocystis hominis</name>
    <dbReference type="NCBI Taxonomy" id="12968"/>
    <lineage>
        <taxon>Eukaryota</taxon>
        <taxon>Sar</taxon>
        <taxon>Stramenopiles</taxon>
        <taxon>Bigyra</taxon>
        <taxon>Opalozoa</taxon>
        <taxon>Opalinata</taxon>
        <taxon>Blastocystidae</taxon>
        <taxon>Blastocystis</taxon>
    </lineage>
</organism>
<reference evidence="1" key="1">
    <citation type="submission" date="2010-02" db="EMBL/GenBank/DDBJ databases">
        <title>Sequencing and annotation of the Blastocystis hominis genome.</title>
        <authorList>
            <person name="Wincker P."/>
        </authorList>
    </citation>
    <scope>NUCLEOTIDE SEQUENCE</scope>
    <source>
        <strain evidence="1">Singapore isolate B</strain>
    </source>
</reference>
<evidence type="ECO:0000313" key="1">
    <source>
        <dbReference type="EMBL" id="CBK22273.2"/>
    </source>
</evidence>
<name>D8M2I4_BLAHO</name>
<dbReference type="GeneID" id="24919505"/>
<gene>
    <name evidence="1" type="ORF">GSBLH_T00002327001</name>
</gene>
<dbReference type="AlphaFoldDB" id="D8M2I4"/>
<sequence>MSSLAAVQADGYYYPPNWSPSKGNKDKFHHVRSLFSFLILVSSSWE</sequence>
<protein>
    <submittedName>
        <fullName evidence="1">Uncharacterized protein</fullName>
    </submittedName>
</protein>